<sequence>MLKKPQSSLTNPNANTALKFNSQMQQLKVQNRKSPQLNFEFQTDGPSEEIVHLEMQKKILSNKLSQLSADYALEDKKRRKLEDELAKARKNATNNYYHGESENDESQTRIQTMESRLEKAQLQFNSNLQKLSLLRNQLTEARKSRASDNLSVDQTDAEENENESEVETEKSSESGETNNDILELQPNEKEDIANYLKYCEQFSQSNSASSRRKNSSNPISTAIPQNLMTPQISEIVKQTENCQSVINKILNATSMKDVSQLLTEAEELEKENKRLYNSIIACSQAKDELLEDISILENQYNDLITHRNATEEDQRKEIQNITAEIAKVQTELDQTEAKRAQEEATFSPVYYELENLFNALECSWDDWSGAKNTVTSANAMYALNSIEATIAELMNDPNSKSKVMAAMKKMQEEEDNPEGKEKKDDKDNNNDTKNKKDENEKNGKESNDTEVK</sequence>
<dbReference type="Pfam" id="PF21773">
    <property type="entry name" value="ODAD1_CC"/>
    <property type="match status" value="1"/>
</dbReference>
<feature type="region of interest" description="Disordered" evidence="3">
    <location>
        <begin position="141"/>
        <end position="184"/>
    </location>
</feature>
<evidence type="ECO:0000256" key="2">
    <source>
        <dbReference type="SAM" id="Coils"/>
    </source>
</evidence>
<dbReference type="Proteomes" id="UP001470230">
    <property type="component" value="Unassembled WGS sequence"/>
</dbReference>
<keyword evidence="1 2" id="KW-0175">Coiled coil</keyword>
<protein>
    <recommendedName>
        <fullName evidence="4">ODAD1 central coiled coil region domain-containing protein</fullName>
    </recommendedName>
</protein>
<gene>
    <name evidence="5" type="ORF">M9Y10_009421</name>
</gene>
<proteinExistence type="predicted"/>
<dbReference type="EMBL" id="JAPFFF010000015">
    <property type="protein sequence ID" value="KAK8866458.1"/>
    <property type="molecule type" value="Genomic_DNA"/>
</dbReference>
<dbReference type="InterPro" id="IPR051876">
    <property type="entry name" value="ODA-DC/CCD"/>
</dbReference>
<dbReference type="PANTHER" id="PTHR21694:SF18">
    <property type="entry name" value="COILED-COIL DOMAIN-CONTAINING PROTEIN 63"/>
    <property type="match status" value="1"/>
</dbReference>
<evidence type="ECO:0000256" key="1">
    <source>
        <dbReference type="ARBA" id="ARBA00023054"/>
    </source>
</evidence>
<evidence type="ECO:0000313" key="5">
    <source>
        <dbReference type="EMBL" id="KAK8866458.1"/>
    </source>
</evidence>
<name>A0ABR2IN92_9EUKA</name>
<feature type="coiled-coil region" evidence="2">
    <location>
        <begin position="251"/>
        <end position="345"/>
    </location>
</feature>
<keyword evidence="6" id="KW-1185">Reference proteome</keyword>
<dbReference type="InterPro" id="IPR049258">
    <property type="entry name" value="ODAD1_CC"/>
</dbReference>
<comment type="caution">
    <text evidence="5">The sequence shown here is derived from an EMBL/GenBank/DDBJ whole genome shotgun (WGS) entry which is preliminary data.</text>
</comment>
<organism evidence="5 6">
    <name type="scientific">Tritrichomonas musculus</name>
    <dbReference type="NCBI Taxonomy" id="1915356"/>
    <lineage>
        <taxon>Eukaryota</taxon>
        <taxon>Metamonada</taxon>
        <taxon>Parabasalia</taxon>
        <taxon>Tritrichomonadida</taxon>
        <taxon>Tritrichomonadidae</taxon>
        <taxon>Tritrichomonas</taxon>
    </lineage>
</organism>
<feature type="region of interest" description="Disordered" evidence="3">
    <location>
        <begin position="92"/>
        <end position="111"/>
    </location>
</feature>
<evidence type="ECO:0000313" key="6">
    <source>
        <dbReference type="Proteomes" id="UP001470230"/>
    </source>
</evidence>
<feature type="region of interest" description="Disordered" evidence="3">
    <location>
        <begin position="402"/>
        <end position="452"/>
    </location>
</feature>
<evidence type="ECO:0000256" key="3">
    <source>
        <dbReference type="SAM" id="MobiDB-lite"/>
    </source>
</evidence>
<accession>A0ABR2IN92</accession>
<dbReference type="PANTHER" id="PTHR21694">
    <property type="entry name" value="COILED-COIL DOMAIN-CONTAINING PROTEIN 63"/>
    <property type="match status" value="1"/>
</dbReference>
<reference evidence="5 6" key="1">
    <citation type="submission" date="2024-04" db="EMBL/GenBank/DDBJ databases">
        <title>Tritrichomonas musculus Genome.</title>
        <authorList>
            <person name="Alves-Ferreira E."/>
            <person name="Grigg M."/>
            <person name="Lorenzi H."/>
            <person name="Galac M."/>
        </authorList>
    </citation>
    <scope>NUCLEOTIDE SEQUENCE [LARGE SCALE GENOMIC DNA]</scope>
    <source>
        <strain evidence="5 6">EAF2021</strain>
    </source>
</reference>
<feature type="compositionally biased region" description="Acidic residues" evidence="3">
    <location>
        <begin position="155"/>
        <end position="166"/>
    </location>
</feature>
<feature type="domain" description="ODAD1 central coiled coil region" evidence="4">
    <location>
        <begin position="237"/>
        <end position="363"/>
    </location>
</feature>
<feature type="compositionally biased region" description="Basic and acidic residues" evidence="3">
    <location>
        <begin position="417"/>
        <end position="452"/>
    </location>
</feature>
<evidence type="ECO:0000259" key="4">
    <source>
        <dbReference type="Pfam" id="PF21773"/>
    </source>
</evidence>